<reference evidence="1" key="2">
    <citation type="submission" date="2022-06" db="UniProtKB">
        <authorList>
            <consortium name="EnsemblMetazoa"/>
        </authorList>
    </citation>
    <scope>IDENTIFICATION</scope>
    <source>
        <strain evidence="1">PS312</strain>
    </source>
</reference>
<protein>
    <submittedName>
        <fullName evidence="1">Uncharacterized protein</fullName>
    </submittedName>
</protein>
<organism evidence="1 2">
    <name type="scientific">Pristionchus pacificus</name>
    <name type="common">Parasitic nematode worm</name>
    <dbReference type="NCBI Taxonomy" id="54126"/>
    <lineage>
        <taxon>Eukaryota</taxon>
        <taxon>Metazoa</taxon>
        <taxon>Ecdysozoa</taxon>
        <taxon>Nematoda</taxon>
        <taxon>Chromadorea</taxon>
        <taxon>Rhabditida</taxon>
        <taxon>Rhabditina</taxon>
        <taxon>Diplogasteromorpha</taxon>
        <taxon>Diplogasteroidea</taxon>
        <taxon>Neodiplogasteridae</taxon>
        <taxon>Pristionchus</taxon>
    </lineage>
</organism>
<keyword evidence="2" id="KW-1185">Reference proteome</keyword>
<dbReference type="PANTHER" id="PTHR21690">
    <property type="entry name" value="CUB DOMAIN-CONTAINING PROTEIN-RELATED"/>
    <property type="match status" value="1"/>
</dbReference>
<gene>
    <name evidence="1" type="primary">WBGene00116856</name>
</gene>
<reference evidence="2" key="1">
    <citation type="journal article" date="2008" name="Nat. Genet.">
        <title>The Pristionchus pacificus genome provides a unique perspective on nematode lifestyle and parasitism.</title>
        <authorList>
            <person name="Dieterich C."/>
            <person name="Clifton S.W."/>
            <person name="Schuster L.N."/>
            <person name="Chinwalla A."/>
            <person name="Delehaunty K."/>
            <person name="Dinkelacker I."/>
            <person name="Fulton L."/>
            <person name="Fulton R."/>
            <person name="Godfrey J."/>
            <person name="Minx P."/>
            <person name="Mitreva M."/>
            <person name="Roeseler W."/>
            <person name="Tian H."/>
            <person name="Witte H."/>
            <person name="Yang S.P."/>
            <person name="Wilson R.K."/>
            <person name="Sommer R.J."/>
        </authorList>
    </citation>
    <scope>NUCLEOTIDE SEQUENCE [LARGE SCALE GENOMIC DNA]</scope>
    <source>
        <strain evidence="2">PS312</strain>
    </source>
</reference>
<dbReference type="PANTHER" id="PTHR21690:SF2">
    <property type="entry name" value="CUB DOMAIN-CONTAINING PROTEIN-RELATED"/>
    <property type="match status" value="1"/>
</dbReference>
<proteinExistence type="predicted"/>
<dbReference type="Proteomes" id="UP000005239">
    <property type="component" value="Unassembled WGS sequence"/>
</dbReference>
<sequence length="786" mass="87054">MNFILLFVVAIAVTVSQAADHCKCVNVDQKIDPVYNPIIFFQHPTVTGEMNGVPCSSNCILQAHLDVDDEKYALEVQLLSNDLKEGKLLIKGLSEEVTITSKTLPGILPAKSTGDSIGIEFTQPVAMKGEFLMAIKKVPRPSAPNIASGSNRITLSLFLSIDPTVTGQPNGEPCSGSCLFRAQMDVYDEKEFQILLVQLLTNNLKERKIVIKGLSEGVTYQKRSVWCDFEPRSACDVHRITSTTHSGVLSPKSIGDSIFLEFTQPCAMNRTPIPCPTAPFCNHILVSFRDKHKMFSLLFVALVSNGVLAEDCKCVGVDQKIDPTNNPILFFQQPTTTGEINGKTCSSNCTFQAHLDNDDKKYSLQVQIINNALLDGKITIEGLEKDVTITSNKPTGILDQTSYGDSITIKFVQTAGMKAEFMLAVKKVEGRPDAPPFKQTTLSPSTPPYDSKFTSNPLLVSNDIMIAFDMGSEYVEEYKKFATGIIDQLSIRPKEMQEECGAGSRLSLIGLSSMDGFSNLYAPYWTTNAAQAKGNINSIVRLSNGKFNINPVADYLEGFRKPQTACENREKLFVLLTSSLPKEYSSVVGDNKANTLEFLDQGIHQILVHYKTKKEDLAYYNYYKETNVDNEWNFFSLTGNLDEDVTSFINTFLVDASADSEFGKIENKTVSIPPYYSGRVGDEGETRDDWKTAKHYCNFQKTVNKNVPQGTPICLTVYYDLEADRDYVKIYSGDAKEPEMQELVVHLTGRDVSGTTFELPDALGSIVFSSDEKNVFDGFHAKIAKC</sequence>
<evidence type="ECO:0000313" key="1">
    <source>
        <dbReference type="EnsemblMetazoa" id="PPA27302.1"/>
    </source>
</evidence>
<dbReference type="EnsemblMetazoa" id="PPA27302.1">
    <property type="protein sequence ID" value="PPA27302.1"/>
    <property type="gene ID" value="WBGene00116856"/>
</dbReference>
<dbReference type="AlphaFoldDB" id="A0A2A6CZV7"/>
<accession>A0A8R1YQZ5</accession>
<accession>A0A2A6CZV7</accession>
<name>A0A2A6CZV7_PRIPA</name>
<evidence type="ECO:0000313" key="2">
    <source>
        <dbReference type="Proteomes" id="UP000005239"/>
    </source>
</evidence>
<dbReference type="OrthoDB" id="5815942at2759"/>